<dbReference type="Proteomes" id="UP001159042">
    <property type="component" value="Unassembled WGS sequence"/>
</dbReference>
<dbReference type="EMBL" id="JANEYG010000002">
    <property type="protein sequence ID" value="KAJ8925229.1"/>
    <property type="molecule type" value="Genomic_DNA"/>
</dbReference>
<reference evidence="3 4" key="1">
    <citation type="journal article" date="2023" name="Insect Mol. Biol.">
        <title>Genome sequencing provides insights into the evolution of gene families encoding plant cell wall-degrading enzymes in longhorned beetles.</title>
        <authorList>
            <person name="Shin N.R."/>
            <person name="Okamura Y."/>
            <person name="Kirsch R."/>
            <person name="Pauchet Y."/>
        </authorList>
    </citation>
    <scope>NUCLEOTIDE SEQUENCE [LARGE SCALE GENOMIC DNA]</scope>
    <source>
        <strain evidence="3">EAD_L_NR</strain>
    </source>
</reference>
<evidence type="ECO:0000313" key="4">
    <source>
        <dbReference type="Proteomes" id="UP001159042"/>
    </source>
</evidence>
<proteinExistence type="predicted"/>
<evidence type="ECO:0000256" key="1">
    <source>
        <dbReference type="SAM" id="SignalP"/>
    </source>
</evidence>
<protein>
    <recommendedName>
        <fullName evidence="2">Fibronectin type-III domain-containing protein</fullName>
    </recommendedName>
</protein>
<sequence length="317" mass="35623">MVLITRMRYLIIISVCACYFIGVEGEDCIAGHVLDLRIDVGGNLTWSVSPTEPCEIEAFQVDLVGDRGDVYHFKVNTTHVNLSFLEVCEEWEFYVIPISNGVLGHQMRIIDWIPLPADADLTLLYFNITHVGKQEVLLEWELRNRTHGDCTLQYRVAVTDRLTTEIRDVYFTGHFARVSFLSPCVQYYIDIRAINTAIGGIEGPLLGANFDTPSYPLDPPKLGSVVTGPTSISTTWIIESYENNSCPVLYLYLDGGSYFNLTTRLWDPFGRPPMQINVTNLLPNTMYHFKTFVQNTGGLSAIVPMAAQTLELQPGKI</sequence>
<dbReference type="SMART" id="SM00060">
    <property type="entry name" value="FN3"/>
    <property type="match status" value="2"/>
</dbReference>
<feature type="signal peptide" evidence="1">
    <location>
        <begin position="1"/>
        <end position="25"/>
    </location>
</feature>
<gene>
    <name evidence="3" type="ORF">NQ315_001415</name>
</gene>
<keyword evidence="1" id="KW-0732">Signal</keyword>
<feature type="chain" id="PRO_5043832645" description="Fibronectin type-III domain-containing protein" evidence="1">
    <location>
        <begin position="26"/>
        <end position="317"/>
    </location>
</feature>
<feature type="domain" description="Fibronectin type-III" evidence="2">
    <location>
        <begin position="213"/>
        <end position="300"/>
    </location>
</feature>
<evidence type="ECO:0000313" key="3">
    <source>
        <dbReference type="EMBL" id="KAJ8925229.1"/>
    </source>
</evidence>
<dbReference type="InterPro" id="IPR036116">
    <property type="entry name" value="FN3_sf"/>
</dbReference>
<dbReference type="AlphaFoldDB" id="A0AAV8WFC3"/>
<keyword evidence="4" id="KW-1185">Reference proteome</keyword>
<accession>A0AAV8WFC3</accession>
<dbReference type="SUPFAM" id="SSF49265">
    <property type="entry name" value="Fibronectin type III"/>
    <property type="match status" value="2"/>
</dbReference>
<dbReference type="InterPro" id="IPR003961">
    <property type="entry name" value="FN3_dom"/>
</dbReference>
<organism evidence="3 4">
    <name type="scientific">Exocentrus adspersus</name>
    <dbReference type="NCBI Taxonomy" id="1586481"/>
    <lineage>
        <taxon>Eukaryota</taxon>
        <taxon>Metazoa</taxon>
        <taxon>Ecdysozoa</taxon>
        <taxon>Arthropoda</taxon>
        <taxon>Hexapoda</taxon>
        <taxon>Insecta</taxon>
        <taxon>Pterygota</taxon>
        <taxon>Neoptera</taxon>
        <taxon>Endopterygota</taxon>
        <taxon>Coleoptera</taxon>
        <taxon>Polyphaga</taxon>
        <taxon>Cucujiformia</taxon>
        <taxon>Chrysomeloidea</taxon>
        <taxon>Cerambycidae</taxon>
        <taxon>Lamiinae</taxon>
        <taxon>Acanthocinini</taxon>
        <taxon>Exocentrus</taxon>
    </lineage>
</organism>
<name>A0AAV8WFC3_9CUCU</name>
<comment type="caution">
    <text evidence="3">The sequence shown here is derived from an EMBL/GenBank/DDBJ whole genome shotgun (WGS) entry which is preliminary data.</text>
</comment>
<feature type="domain" description="Fibronectin type-III" evidence="2">
    <location>
        <begin position="120"/>
        <end position="200"/>
    </location>
</feature>
<evidence type="ECO:0000259" key="2">
    <source>
        <dbReference type="SMART" id="SM00060"/>
    </source>
</evidence>